<sequence length="764" mass="86931">MEQTKNFCWITALVVFHLSILFLIGSYYALYLNNSSFDQEMSSYLIINEPEYIKARDLPVNFSHFFNYGYVEFPQITDVVNPILTKTLHDSFLSWKTNFTHRTMVWLLVFLMLGAAITTYRFLRLRKIPWLIYSMAGIILLQIVTPLIISHSYGKKFEQRQKEFMARVHEIKDQSGVVKFSARGSVHDYQVEDKEMFNEIIMKIESDFADKGNNLIGNYSFLILVADSGIALLSVFMFFAGLGLRHVVVWIESAFRAVAVRRYIAGNLIFDDPTVIVSRRGVRIVQDERLNNGDFHRAVLAEHTVPDTLELLTGRSGLERNVRDVLEPVLTAETWNGFAPPGEAALSAYLDSNVQTFGRAADKARNDTTALSVMSDSHQVLTRVSRESVQHALRTCSKEFKGLFMGRLEDQVETMSGKLNRRLASYIESQGDGLTNTTEPIPDGTRFMVRRGNHLSVVIEQRPTIRSLIFTESFLDMDLNHNGQYNKAEFLIGRDTAAIQVALPYVVFIIHFVNGMAQINNVQVFYRNEALTSLDDVVCGYNLPNIGSSGNICLRMPNVQARTVSGQIREILQYYWSSRFNNHLPQSYLKYANRFPQLQSIATWHRHSMEDPNFVLHLDWDPIGTVSEHINRAQPTDVSIAVDVSDIVRSTVLDLGDDLVSGMGPVFSRYIKNGYRSDQMVEASLERFLETIRTFYLRRCRELTLEESYDPGSLAKYVDQLVLRSIKDAVSQRLQSGLDQVDVAGHIAADYDSLIARLTGQTQE</sequence>
<dbReference type="EMBL" id="PFAP01000005">
    <property type="protein sequence ID" value="PIR94444.1"/>
    <property type="molecule type" value="Genomic_DNA"/>
</dbReference>
<evidence type="ECO:0000256" key="1">
    <source>
        <dbReference type="SAM" id="Phobius"/>
    </source>
</evidence>
<dbReference type="Proteomes" id="UP000229901">
    <property type="component" value="Unassembled WGS sequence"/>
</dbReference>
<organism evidence="2 3">
    <name type="scientific">Candidatus Falkowbacteria bacterium CG10_big_fil_rev_8_21_14_0_10_39_11</name>
    <dbReference type="NCBI Taxonomy" id="1974565"/>
    <lineage>
        <taxon>Bacteria</taxon>
        <taxon>Candidatus Falkowiibacteriota</taxon>
    </lineage>
</organism>
<feature type="transmembrane region" description="Helical" evidence="1">
    <location>
        <begin position="7"/>
        <end position="30"/>
    </location>
</feature>
<comment type="caution">
    <text evidence="2">The sequence shown here is derived from an EMBL/GenBank/DDBJ whole genome shotgun (WGS) entry which is preliminary data.</text>
</comment>
<reference evidence="3" key="1">
    <citation type="submission" date="2017-09" db="EMBL/GenBank/DDBJ databases">
        <title>Depth-based differentiation of microbial function through sediment-hosted aquifers and enrichment of novel symbionts in the deep terrestrial subsurface.</title>
        <authorList>
            <person name="Probst A.J."/>
            <person name="Ladd B."/>
            <person name="Jarett J.K."/>
            <person name="Geller-Mcgrath D.E."/>
            <person name="Sieber C.M.K."/>
            <person name="Emerson J.B."/>
            <person name="Anantharaman K."/>
            <person name="Thomas B.C."/>
            <person name="Malmstrom R."/>
            <person name="Stieglmeier M."/>
            <person name="Klingl A."/>
            <person name="Woyke T."/>
            <person name="Ryan C.M."/>
            <person name="Banfield J.F."/>
        </authorList>
    </citation>
    <scope>NUCLEOTIDE SEQUENCE [LARGE SCALE GENOMIC DNA]</scope>
</reference>
<gene>
    <name evidence="2" type="ORF">COT97_01150</name>
</gene>
<accession>A0A2H0V5R2</accession>
<feature type="transmembrane region" description="Helical" evidence="1">
    <location>
        <begin position="104"/>
        <end position="123"/>
    </location>
</feature>
<feature type="transmembrane region" description="Helical" evidence="1">
    <location>
        <begin position="221"/>
        <end position="244"/>
    </location>
</feature>
<proteinExistence type="predicted"/>
<feature type="transmembrane region" description="Helical" evidence="1">
    <location>
        <begin position="130"/>
        <end position="149"/>
    </location>
</feature>
<keyword evidence="1" id="KW-0812">Transmembrane</keyword>
<keyword evidence="1" id="KW-1133">Transmembrane helix</keyword>
<dbReference type="AlphaFoldDB" id="A0A2H0V5R2"/>
<evidence type="ECO:0000313" key="3">
    <source>
        <dbReference type="Proteomes" id="UP000229901"/>
    </source>
</evidence>
<keyword evidence="1" id="KW-0472">Membrane</keyword>
<evidence type="ECO:0000313" key="2">
    <source>
        <dbReference type="EMBL" id="PIR94444.1"/>
    </source>
</evidence>
<protein>
    <submittedName>
        <fullName evidence="2">Uncharacterized protein</fullName>
    </submittedName>
</protein>
<name>A0A2H0V5R2_9BACT</name>